<dbReference type="InterPro" id="IPR006170">
    <property type="entry name" value="PBP/GOBP"/>
</dbReference>
<dbReference type="GO" id="GO:0005576">
    <property type="term" value="C:extracellular region"/>
    <property type="evidence" value="ECO:0007669"/>
    <property type="project" value="UniProtKB-SubCell"/>
</dbReference>
<dbReference type="Pfam" id="PF01395">
    <property type="entry name" value="PBP_GOBP"/>
    <property type="match status" value="1"/>
</dbReference>
<dbReference type="OrthoDB" id="7665616at2759"/>
<feature type="coiled-coil region" evidence="6">
    <location>
        <begin position="29"/>
        <end position="56"/>
    </location>
</feature>
<dbReference type="VEuPathDB" id="VectorBase:FBgn0034468"/>
<dbReference type="ExpressionAtlas" id="A0A1B2AKN7">
    <property type="expression patterns" value="baseline and differential"/>
</dbReference>
<feature type="non-terminal residue" evidence="8">
    <location>
        <position position="139"/>
    </location>
</feature>
<dbReference type="Bgee" id="FBgn0034468">
    <property type="expression patterns" value="Expressed in embryonic head epidermis (Drosophila) and 69 other cell types or tissues"/>
</dbReference>
<name>A0A1B2AKN7_DROME</name>
<dbReference type="AlphaFoldDB" id="A0A1B2AKN7"/>
<dbReference type="GO" id="GO:0007608">
    <property type="term" value="P:sensory perception of smell"/>
    <property type="evidence" value="ECO:0007669"/>
    <property type="project" value="UniProtKB-ARBA"/>
</dbReference>
<evidence type="ECO:0000256" key="3">
    <source>
        <dbReference type="ARBA" id="ARBA00022525"/>
    </source>
</evidence>
<dbReference type="DNASU" id="37264"/>
<dbReference type="Gene3D" id="1.10.238.20">
    <property type="entry name" value="Pheromone/general odorant binding protein domain"/>
    <property type="match status" value="1"/>
</dbReference>
<keyword evidence="5" id="KW-1015">Disulfide bond</keyword>
<evidence type="ECO:0000256" key="5">
    <source>
        <dbReference type="ARBA" id="ARBA00023157"/>
    </source>
</evidence>
<evidence type="ECO:0000313" key="8">
    <source>
        <dbReference type="EMBL" id="ANY27719.1"/>
    </source>
</evidence>
<dbReference type="PANTHER" id="PTHR11857:SF43">
    <property type="entry name" value="GEO07291P1-RELATED"/>
    <property type="match status" value="1"/>
</dbReference>
<dbReference type="SMR" id="A0A1B2AKN7"/>
<comment type="subcellular location">
    <subcellularLocation>
        <location evidence="1">Secreted</location>
    </subcellularLocation>
</comment>
<evidence type="ECO:0000256" key="2">
    <source>
        <dbReference type="ARBA" id="ARBA00008098"/>
    </source>
</evidence>
<dbReference type="GO" id="GO:0005549">
    <property type="term" value="F:odorant binding"/>
    <property type="evidence" value="ECO:0007669"/>
    <property type="project" value="InterPro"/>
</dbReference>
<dbReference type="EMBL" id="KX531909">
    <property type="protein sequence ID" value="ANY27719.1"/>
    <property type="molecule type" value="mRNA"/>
</dbReference>
<keyword evidence="3" id="KW-0964">Secreted</keyword>
<evidence type="ECO:0000256" key="7">
    <source>
        <dbReference type="SAM" id="SignalP"/>
    </source>
</evidence>
<protein>
    <submittedName>
        <fullName evidence="8">GEO07788p1</fullName>
    </submittedName>
</protein>
<comment type="similarity">
    <text evidence="2">Belongs to the PBP/GOBP family.</text>
</comment>
<reference evidence="8" key="1">
    <citation type="submission" date="2016-07" db="EMBL/GenBank/DDBJ databases">
        <authorList>
            <person name="Wan K."/>
            <person name="Booth B."/>
            <person name="Spirohn K."/>
            <person name="Hao T."/>
            <person name="Hu Y."/>
            <person name="Calderwood M."/>
            <person name="Hill D."/>
            <person name="Mohr S."/>
            <person name="Vidal M."/>
            <person name="Celniker S."/>
            <person name="Perrimon N."/>
        </authorList>
    </citation>
    <scope>NUCLEOTIDE SEQUENCE</scope>
</reference>
<dbReference type="KEGG" id="dme:Dmel_CG11797"/>
<proteinExistence type="evidence at transcript level"/>
<evidence type="ECO:0000256" key="6">
    <source>
        <dbReference type="SAM" id="Coils"/>
    </source>
</evidence>
<dbReference type="BioGRID-ORCS" id="37264">
    <property type="hits" value="0 hits in 1 CRISPR screen"/>
</dbReference>
<dbReference type="GeneID" id="37264"/>
<dbReference type="RefSeq" id="NP_611442.1">
    <property type="nucleotide sequence ID" value="NM_137598.3"/>
</dbReference>
<feature type="signal peptide" evidence="7">
    <location>
        <begin position="1"/>
        <end position="19"/>
    </location>
</feature>
<dbReference type="SMART" id="SM00708">
    <property type="entry name" value="PhBP"/>
    <property type="match status" value="1"/>
</dbReference>
<dbReference type="FunFam" id="1.10.238.20:FF:000001">
    <property type="entry name" value="General odorant-binding protein lush"/>
    <property type="match status" value="1"/>
</dbReference>
<organism evidence="8">
    <name type="scientific">Drosophila melanogaster</name>
    <name type="common">Fruit fly</name>
    <dbReference type="NCBI Taxonomy" id="7227"/>
    <lineage>
        <taxon>Eukaryota</taxon>
        <taxon>Metazoa</taxon>
        <taxon>Ecdysozoa</taxon>
        <taxon>Arthropoda</taxon>
        <taxon>Hexapoda</taxon>
        <taxon>Insecta</taxon>
        <taxon>Pterygota</taxon>
        <taxon>Neoptera</taxon>
        <taxon>Endopterygota</taxon>
        <taxon>Diptera</taxon>
        <taxon>Brachycera</taxon>
        <taxon>Muscomorpha</taxon>
        <taxon>Ephydroidea</taxon>
        <taxon>Drosophilidae</taxon>
        <taxon>Drosophila</taxon>
        <taxon>Sophophora</taxon>
    </lineage>
</organism>
<dbReference type="SUPFAM" id="SSF47565">
    <property type="entry name" value="Insect pheromone/odorant-binding proteins"/>
    <property type="match status" value="1"/>
</dbReference>
<dbReference type="CDD" id="cd23992">
    <property type="entry name" value="PBP_GOBP"/>
    <property type="match status" value="1"/>
</dbReference>
<evidence type="ECO:0000256" key="1">
    <source>
        <dbReference type="ARBA" id="ARBA00004613"/>
    </source>
</evidence>
<keyword evidence="6" id="KW-0175">Coiled coil</keyword>
<keyword evidence="4 7" id="KW-0732">Signal</keyword>
<sequence>MNSYFVIALSALFVTLAVGSSLNLSDEQKDLAKQHREQCAEEVKLTEEEKAKVNAKDFNNPTENIKCFANCFFEKVGTLKDGELQESVVLEKLGALIGEEKTKAALEKCRTIKGENKCDTASKLYDCFESFKPAPEAKA</sequence>
<dbReference type="PANTHER" id="PTHR11857">
    <property type="entry name" value="ODORANT BINDING PROTEIN-RELATED"/>
    <property type="match status" value="1"/>
</dbReference>
<dbReference type="PhylomeDB" id="A0A1B2AKN7"/>
<evidence type="ECO:0000256" key="4">
    <source>
        <dbReference type="ARBA" id="ARBA00022729"/>
    </source>
</evidence>
<dbReference type="OMA" id="NIKCFAN"/>
<dbReference type="CTD" id="37264"/>
<dbReference type="InterPro" id="IPR036728">
    <property type="entry name" value="PBP_GOBP_sf"/>
</dbReference>
<accession>A0A1B2AKN7</accession>
<feature type="chain" id="PRO_5008534254" evidence="7">
    <location>
        <begin position="20"/>
        <end position="139"/>
    </location>
</feature>